<dbReference type="InterPro" id="IPR001633">
    <property type="entry name" value="EAL_dom"/>
</dbReference>
<dbReference type="SMART" id="SM00267">
    <property type="entry name" value="GGDEF"/>
    <property type="match status" value="1"/>
</dbReference>
<dbReference type="EMBL" id="CP129118">
    <property type="protein sequence ID" value="WOV87900.1"/>
    <property type="molecule type" value="Genomic_DNA"/>
</dbReference>
<evidence type="ECO:0000313" key="5">
    <source>
        <dbReference type="Proteomes" id="UP001303902"/>
    </source>
</evidence>
<dbReference type="InterPro" id="IPR000160">
    <property type="entry name" value="GGDEF_dom"/>
</dbReference>
<dbReference type="SUPFAM" id="SSF141868">
    <property type="entry name" value="EAL domain-like"/>
    <property type="match status" value="1"/>
</dbReference>
<evidence type="ECO:0000259" key="2">
    <source>
        <dbReference type="PROSITE" id="PS50883"/>
    </source>
</evidence>
<dbReference type="Pfam" id="PF08448">
    <property type="entry name" value="PAS_4"/>
    <property type="match status" value="1"/>
</dbReference>
<reference evidence="4 5" key="1">
    <citation type="submission" date="2023-06" db="EMBL/GenBank/DDBJ databases">
        <title>Sporosarcina sp. nov., isolated from Korean tranditional fermented seafood 'Jeotgal'.</title>
        <authorList>
            <person name="Yang A.I."/>
            <person name="Shin N.-R."/>
        </authorList>
    </citation>
    <scope>NUCLEOTIDE SEQUENCE [LARGE SCALE GENOMIC DNA]</scope>
    <source>
        <strain evidence="4 5">T2O-4</strain>
    </source>
</reference>
<dbReference type="Pfam" id="PF00990">
    <property type="entry name" value="GGDEF"/>
    <property type="match status" value="1"/>
</dbReference>
<dbReference type="InterPro" id="IPR043128">
    <property type="entry name" value="Rev_trsase/Diguanyl_cyclase"/>
</dbReference>
<dbReference type="InterPro" id="IPR035965">
    <property type="entry name" value="PAS-like_dom_sf"/>
</dbReference>
<name>A0ABZ0L5Y7_9BACL</name>
<dbReference type="PROSITE" id="PS50113">
    <property type="entry name" value="PAC"/>
    <property type="match status" value="1"/>
</dbReference>
<dbReference type="PROSITE" id="PS50887">
    <property type="entry name" value="GGDEF"/>
    <property type="match status" value="1"/>
</dbReference>
<dbReference type="CDD" id="cd01948">
    <property type="entry name" value="EAL"/>
    <property type="match status" value="1"/>
</dbReference>
<protein>
    <submittedName>
        <fullName evidence="4">EAL domain-containing protein</fullName>
    </submittedName>
</protein>
<dbReference type="NCBIfam" id="TIGR00229">
    <property type="entry name" value="sensory_box"/>
    <property type="match status" value="1"/>
</dbReference>
<dbReference type="Gene3D" id="3.30.450.20">
    <property type="entry name" value="PAS domain"/>
    <property type="match status" value="1"/>
</dbReference>
<keyword evidence="5" id="KW-1185">Reference proteome</keyword>
<organism evidence="4 5">
    <name type="scientific">Sporosarcina oncorhynchi</name>
    <dbReference type="NCBI Taxonomy" id="3056444"/>
    <lineage>
        <taxon>Bacteria</taxon>
        <taxon>Bacillati</taxon>
        <taxon>Bacillota</taxon>
        <taxon>Bacilli</taxon>
        <taxon>Bacillales</taxon>
        <taxon>Caryophanaceae</taxon>
        <taxon>Sporosarcina</taxon>
    </lineage>
</organism>
<dbReference type="SMART" id="SM00052">
    <property type="entry name" value="EAL"/>
    <property type="match status" value="1"/>
</dbReference>
<dbReference type="CDD" id="cd00130">
    <property type="entry name" value="PAS"/>
    <property type="match status" value="1"/>
</dbReference>
<dbReference type="RefSeq" id="WP_317968436.1">
    <property type="nucleotide sequence ID" value="NZ_CP129118.1"/>
</dbReference>
<proteinExistence type="predicted"/>
<dbReference type="Gene3D" id="3.20.20.450">
    <property type="entry name" value="EAL domain"/>
    <property type="match status" value="1"/>
</dbReference>
<dbReference type="PROSITE" id="PS50883">
    <property type="entry name" value="EAL"/>
    <property type="match status" value="1"/>
</dbReference>
<feature type="domain" description="EAL" evidence="2">
    <location>
        <begin position="300"/>
        <end position="550"/>
    </location>
</feature>
<dbReference type="Pfam" id="PF00563">
    <property type="entry name" value="EAL"/>
    <property type="match status" value="1"/>
</dbReference>
<dbReference type="InterPro" id="IPR035919">
    <property type="entry name" value="EAL_sf"/>
</dbReference>
<dbReference type="PANTHER" id="PTHR44757">
    <property type="entry name" value="DIGUANYLATE CYCLASE DGCP"/>
    <property type="match status" value="1"/>
</dbReference>
<feature type="domain" description="PAC" evidence="1">
    <location>
        <begin position="84"/>
        <end position="136"/>
    </location>
</feature>
<accession>A0ABZ0L5Y7</accession>
<gene>
    <name evidence="4" type="ORF">QWT69_01915</name>
</gene>
<dbReference type="InterPro" id="IPR000014">
    <property type="entry name" value="PAS"/>
</dbReference>
<dbReference type="PANTHER" id="PTHR44757:SF2">
    <property type="entry name" value="BIOFILM ARCHITECTURE MAINTENANCE PROTEIN MBAA"/>
    <property type="match status" value="1"/>
</dbReference>
<dbReference type="InterPro" id="IPR000700">
    <property type="entry name" value="PAS-assoc_C"/>
</dbReference>
<dbReference type="InterPro" id="IPR029787">
    <property type="entry name" value="Nucleotide_cyclase"/>
</dbReference>
<evidence type="ECO:0000259" key="3">
    <source>
        <dbReference type="PROSITE" id="PS50887"/>
    </source>
</evidence>
<evidence type="ECO:0000313" key="4">
    <source>
        <dbReference type="EMBL" id="WOV87900.1"/>
    </source>
</evidence>
<dbReference type="Proteomes" id="UP001303902">
    <property type="component" value="Chromosome"/>
</dbReference>
<dbReference type="SUPFAM" id="SSF55073">
    <property type="entry name" value="Nucleotide cyclase"/>
    <property type="match status" value="1"/>
</dbReference>
<evidence type="ECO:0000259" key="1">
    <source>
        <dbReference type="PROSITE" id="PS50113"/>
    </source>
</evidence>
<dbReference type="InterPro" id="IPR013656">
    <property type="entry name" value="PAS_4"/>
</dbReference>
<sequence>MDSVYITNETEIPYIMDGLVQFFMVTRTDGDGLITYANHNFLAASNWTPKRILGKSFWQMFSDNEEAQAQAHAIWSFISTGKPWFGTAEKLTRNDEPYYVKMTAIPTMNEEGSLDSVTFLELDITEDVELQKKLQHIAFIDFETGLMSRHKLETMVNEFIGENKHFSFVYISIDHYYTLKDLQSSDSEAVLIQEFTNRLKRFFQGDPIARIGVGQFVILTSFGEWFVQGFLEFLKEHPIYIENQSLPLSVSGGIVRYPEDQQTYTQLVKAALATTESITEQGGGRISSLSAQSHKVLNRRSIIDKKMLTALDHKNLQVVYQPKLDIASGKVLVYEALVRWEDKELGQISPDELIPIAEENGLINAIGAYVIEEAAKFAVTLMNEKPDIKISVNTSVREFSNSSEMKEKLTSILRETGCPANKIQLEITEKFAFQAEQERAIIRQMKELQDTGIRFILDDFGTGYASFRYMQNLPISKVKIDKIFIQSLLTMPKTRQLVEGMILFGKSMGLYVIAEGVETEEQFVALKEMGIDAVQGYYIGVPMKQSDIIQ</sequence>
<dbReference type="InterPro" id="IPR052155">
    <property type="entry name" value="Biofilm_reg_signaling"/>
</dbReference>
<dbReference type="SUPFAM" id="SSF55785">
    <property type="entry name" value="PYP-like sensor domain (PAS domain)"/>
    <property type="match status" value="1"/>
</dbReference>
<dbReference type="Gene3D" id="3.30.70.270">
    <property type="match status" value="1"/>
</dbReference>
<feature type="domain" description="GGDEF" evidence="3">
    <location>
        <begin position="164"/>
        <end position="291"/>
    </location>
</feature>